<dbReference type="InterPro" id="IPR001486">
    <property type="entry name" value="Hemoglobin_trunc"/>
</dbReference>
<dbReference type="KEGG" id="cari:FNU76_12395"/>
<dbReference type="AlphaFoldDB" id="A0A516SG05"/>
<dbReference type="EMBL" id="CP041730">
    <property type="protein sequence ID" value="QDQ27096.1"/>
    <property type="molecule type" value="Genomic_DNA"/>
</dbReference>
<keyword evidence="1" id="KW-0813">Transport</keyword>
<reference evidence="8" key="1">
    <citation type="submission" date="2019-07" db="EMBL/GenBank/DDBJ databases">
        <title>Chitinimonas sp. nov., isolated from Ny-Alesund, arctica soil.</title>
        <authorList>
            <person name="Xu Q."/>
            <person name="Peng F."/>
        </authorList>
    </citation>
    <scope>NUCLEOTIDE SEQUENCE [LARGE SCALE GENOMIC DNA]</scope>
    <source>
        <strain evidence="8">R3-44</strain>
    </source>
</reference>
<dbReference type="GO" id="GO:0046872">
    <property type="term" value="F:metal ion binding"/>
    <property type="evidence" value="ECO:0007669"/>
    <property type="project" value="UniProtKB-KW"/>
</dbReference>
<feature type="signal peptide" evidence="6">
    <location>
        <begin position="1"/>
        <end position="20"/>
    </location>
</feature>
<gene>
    <name evidence="7" type="ORF">FNU76_12395</name>
</gene>
<proteinExistence type="predicted"/>
<keyword evidence="4 5" id="KW-0408">Iron</keyword>
<dbReference type="SUPFAM" id="SSF46458">
    <property type="entry name" value="Globin-like"/>
    <property type="match status" value="1"/>
</dbReference>
<evidence type="ECO:0000256" key="6">
    <source>
        <dbReference type="SAM" id="SignalP"/>
    </source>
</evidence>
<dbReference type="InterPro" id="IPR009050">
    <property type="entry name" value="Globin-like_sf"/>
</dbReference>
<dbReference type="OrthoDB" id="9798157at2"/>
<evidence type="ECO:0000313" key="8">
    <source>
        <dbReference type="Proteomes" id="UP000317550"/>
    </source>
</evidence>
<keyword evidence="8" id="KW-1185">Reference proteome</keyword>
<organism evidence="7 8">
    <name type="scientific">Chitinimonas arctica</name>
    <dbReference type="NCBI Taxonomy" id="2594795"/>
    <lineage>
        <taxon>Bacteria</taxon>
        <taxon>Pseudomonadati</taxon>
        <taxon>Pseudomonadota</taxon>
        <taxon>Betaproteobacteria</taxon>
        <taxon>Neisseriales</taxon>
        <taxon>Chitinibacteraceae</taxon>
        <taxon>Chitinimonas</taxon>
    </lineage>
</organism>
<keyword evidence="6" id="KW-0732">Signal</keyword>
<feature type="chain" id="PRO_5021901183" evidence="6">
    <location>
        <begin position="21"/>
        <end position="139"/>
    </location>
</feature>
<dbReference type="Proteomes" id="UP000317550">
    <property type="component" value="Chromosome"/>
</dbReference>
<dbReference type="GO" id="GO:0020037">
    <property type="term" value="F:heme binding"/>
    <property type="evidence" value="ECO:0007669"/>
    <property type="project" value="InterPro"/>
</dbReference>
<evidence type="ECO:0000256" key="1">
    <source>
        <dbReference type="ARBA" id="ARBA00022448"/>
    </source>
</evidence>
<evidence type="ECO:0000256" key="4">
    <source>
        <dbReference type="ARBA" id="ARBA00023004"/>
    </source>
</evidence>
<evidence type="ECO:0000256" key="2">
    <source>
        <dbReference type="ARBA" id="ARBA00022617"/>
    </source>
</evidence>
<protein>
    <submittedName>
        <fullName evidence="7">Group 1 truncated hemoglobin</fullName>
    </submittedName>
</protein>
<dbReference type="RefSeq" id="WP_144278489.1">
    <property type="nucleotide sequence ID" value="NZ_CP041730.1"/>
</dbReference>
<keyword evidence="3 5" id="KW-0479">Metal-binding</keyword>
<evidence type="ECO:0000313" key="7">
    <source>
        <dbReference type="EMBL" id="QDQ27096.1"/>
    </source>
</evidence>
<evidence type="ECO:0000256" key="5">
    <source>
        <dbReference type="PIRSR" id="PIRSR601486-1"/>
    </source>
</evidence>
<feature type="binding site" description="distal binding residue" evidence="5">
    <location>
        <position position="89"/>
    </location>
    <ligand>
        <name>heme</name>
        <dbReference type="ChEBI" id="CHEBI:30413"/>
    </ligand>
    <ligandPart>
        <name>Fe</name>
        <dbReference type="ChEBI" id="CHEBI:18248"/>
    </ligandPart>
</feature>
<dbReference type="Pfam" id="PF01152">
    <property type="entry name" value="Bac_globin"/>
    <property type="match status" value="1"/>
</dbReference>
<dbReference type="GO" id="GO:0019825">
    <property type="term" value="F:oxygen binding"/>
    <property type="evidence" value="ECO:0007669"/>
    <property type="project" value="InterPro"/>
</dbReference>
<dbReference type="Gene3D" id="1.10.490.10">
    <property type="entry name" value="Globins"/>
    <property type="match status" value="1"/>
</dbReference>
<evidence type="ECO:0000256" key="3">
    <source>
        <dbReference type="ARBA" id="ARBA00022723"/>
    </source>
</evidence>
<accession>A0A516SG05</accession>
<dbReference type="InterPro" id="IPR012292">
    <property type="entry name" value="Globin/Proto"/>
</dbReference>
<keyword evidence="2 5" id="KW-0349">Heme</keyword>
<dbReference type="CDD" id="cd00454">
    <property type="entry name" value="TrHb1_N"/>
    <property type="match status" value="1"/>
</dbReference>
<sequence>MRLRLAPLLSFALLIPPVPADSLYQRLGGDAGVAAITADLLAASTRDPATRGSFVKVDLRRLQRMLAEHLCHLSGGPCQYTGDTMKQVHGGLGISEAAFYAMVENLRNVLDAHQVAQADKNALLAILAPMKRDIVEYKR</sequence>
<name>A0A516SG05_9NEIS</name>